<dbReference type="GO" id="GO:0045944">
    <property type="term" value="P:positive regulation of transcription by RNA polymerase II"/>
    <property type="evidence" value="ECO:0007669"/>
    <property type="project" value="UniProtKB-ARBA"/>
</dbReference>
<dbReference type="Proteomes" id="UP000770717">
    <property type="component" value="Unassembled WGS sequence"/>
</dbReference>
<name>A0A8J6FH53_ELECQ</name>
<evidence type="ECO:0000256" key="1">
    <source>
        <dbReference type="ARBA" id="ARBA00004123"/>
    </source>
</evidence>
<keyword evidence="3" id="KW-0238">DNA-binding</keyword>
<dbReference type="InterPro" id="IPR019817">
    <property type="entry name" value="Interferon_reg_fac_CS"/>
</dbReference>
<evidence type="ECO:0000256" key="7">
    <source>
        <dbReference type="SAM" id="MobiDB-lite"/>
    </source>
</evidence>
<protein>
    <recommendedName>
        <fullName evidence="8">IRF tryptophan pentad repeat domain-containing protein</fullName>
    </recommendedName>
</protein>
<dbReference type="GO" id="GO:0000981">
    <property type="term" value="F:DNA-binding transcription factor activity, RNA polymerase II-specific"/>
    <property type="evidence" value="ECO:0007669"/>
    <property type="project" value="TreeGrafter"/>
</dbReference>
<dbReference type="GO" id="GO:0005634">
    <property type="term" value="C:nucleus"/>
    <property type="evidence" value="ECO:0007669"/>
    <property type="project" value="UniProtKB-SubCell"/>
</dbReference>
<dbReference type="Pfam" id="PF10401">
    <property type="entry name" value="IRF-3"/>
    <property type="match status" value="1"/>
</dbReference>
<dbReference type="InterPro" id="IPR036388">
    <property type="entry name" value="WH-like_DNA-bd_sf"/>
</dbReference>
<dbReference type="SMART" id="SM00348">
    <property type="entry name" value="IRF"/>
    <property type="match status" value="1"/>
</dbReference>
<proteinExistence type="predicted"/>
<gene>
    <name evidence="9" type="ORF">GDO78_007003</name>
</gene>
<dbReference type="EMBL" id="WNTK01000003">
    <property type="protein sequence ID" value="KAG9486910.1"/>
    <property type="molecule type" value="Genomic_DNA"/>
</dbReference>
<dbReference type="AlphaFoldDB" id="A0A8J6FH53"/>
<feature type="compositionally biased region" description="Polar residues" evidence="7">
    <location>
        <begin position="164"/>
        <end position="185"/>
    </location>
</feature>
<feature type="domain" description="IRF tryptophan pentad repeat" evidence="8">
    <location>
        <begin position="9"/>
        <end position="116"/>
    </location>
</feature>
<feature type="region of interest" description="Disordered" evidence="7">
    <location>
        <begin position="115"/>
        <end position="185"/>
    </location>
</feature>
<comment type="subcellular location">
    <subcellularLocation>
        <location evidence="1">Nucleus</location>
    </subcellularLocation>
</comment>
<accession>A0A8J6FH53</accession>
<dbReference type="PRINTS" id="PR00267">
    <property type="entry name" value="INTFRNREGFCT"/>
</dbReference>
<sequence>MASARARTTRRLRPWLVEQIESGKCAGLKWHDEQKTCFKIPWKHAGKQDFRHDEDAAIFKAWAMYKKKYQDGEKADPASWKTRFRCALNKSPEFQELPEESRMDISEPFKVYRLVPPEEQGITPSEKQSRKRKSTTESRSSSSDETDPVEKKPQIVSLEFGGSEVTSSVSPEDSGIGSDTSNTDAPIQVQHIPDFESSSHNIDITNMNTIPTLDAQSYEAYKGLRVTLTYSGIEVAQKLIQSGECKLSARAPMERSLGGMEHVLLPAPGEQLPAETRSRTERLLTFLQSGVMLTSNSEGIFAQRQKACSGRIYWTGPYSESQGAINKLERDAFVQLFYTQKFLKDVETYKAEGGVPPEYHVTLCFGEEFSECHHTTDKLITAKIEQVLASEMVHQATESLCVTQISDSLMQNPSYLITLVPVTTLDNIPEFP</sequence>
<keyword evidence="2" id="KW-0805">Transcription regulation</keyword>
<keyword evidence="5" id="KW-0804">Transcription</keyword>
<evidence type="ECO:0000259" key="8">
    <source>
        <dbReference type="PROSITE" id="PS51507"/>
    </source>
</evidence>
<dbReference type="PANTHER" id="PTHR11949:SF26">
    <property type="entry name" value="INTERFERON REGULATORY FACTOR 9"/>
    <property type="match status" value="1"/>
</dbReference>
<dbReference type="SUPFAM" id="SSF49879">
    <property type="entry name" value="SMAD/FHA domain"/>
    <property type="match status" value="1"/>
</dbReference>
<dbReference type="FunFam" id="1.10.10.10:FF:000041">
    <property type="entry name" value="Interferon regulatory factor 4"/>
    <property type="match status" value="1"/>
</dbReference>
<evidence type="ECO:0000256" key="5">
    <source>
        <dbReference type="ARBA" id="ARBA00023163"/>
    </source>
</evidence>
<dbReference type="SMART" id="SM01243">
    <property type="entry name" value="IRF-3"/>
    <property type="match status" value="1"/>
</dbReference>
<dbReference type="SUPFAM" id="SSF46785">
    <property type="entry name" value="Winged helix' DNA-binding domain"/>
    <property type="match status" value="1"/>
</dbReference>
<dbReference type="GO" id="GO:0000978">
    <property type="term" value="F:RNA polymerase II cis-regulatory region sequence-specific DNA binding"/>
    <property type="evidence" value="ECO:0007669"/>
    <property type="project" value="TreeGrafter"/>
</dbReference>
<dbReference type="InterPro" id="IPR019471">
    <property type="entry name" value="Interferon_reg_factor-3"/>
</dbReference>
<dbReference type="InterPro" id="IPR017855">
    <property type="entry name" value="SMAD-like_dom_sf"/>
</dbReference>
<dbReference type="CDD" id="cd00103">
    <property type="entry name" value="IRF"/>
    <property type="match status" value="1"/>
</dbReference>
<dbReference type="OrthoDB" id="5958224at2759"/>
<keyword evidence="10" id="KW-1185">Reference proteome</keyword>
<dbReference type="InterPro" id="IPR008984">
    <property type="entry name" value="SMAD_FHA_dom_sf"/>
</dbReference>
<evidence type="ECO:0000256" key="2">
    <source>
        <dbReference type="ARBA" id="ARBA00023015"/>
    </source>
</evidence>
<dbReference type="PANTHER" id="PTHR11949">
    <property type="entry name" value="INTERFERON REGULATORY FACTOR"/>
    <property type="match status" value="1"/>
</dbReference>
<dbReference type="GO" id="GO:0002376">
    <property type="term" value="P:immune system process"/>
    <property type="evidence" value="ECO:0007669"/>
    <property type="project" value="TreeGrafter"/>
</dbReference>
<evidence type="ECO:0000313" key="9">
    <source>
        <dbReference type="EMBL" id="KAG9486910.1"/>
    </source>
</evidence>
<evidence type="ECO:0000256" key="3">
    <source>
        <dbReference type="ARBA" id="ARBA00023125"/>
    </source>
</evidence>
<dbReference type="Gene3D" id="1.10.10.10">
    <property type="entry name" value="Winged helix-like DNA-binding domain superfamily/Winged helix DNA-binding domain"/>
    <property type="match status" value="1"/>
</dbReference>
<dbReference type="PROSITE" id="PS51507">
    <property type="entry name" value="IRF_2"/>
    <property type="match status" value="1"/>
</dbReference>
<evidence type="ECO:0000256" key="4">
    <source>
        <dbReference type="ARBA" id="ARBA00023159"/>
    </source>
</evidence>
<keyword evidence="4" id="KW-0010">Activator</keyword>
<evidence type="ECO:0000256" key="6">
    <source>
        <dbReference type="ARBA" id="ARBA00023242"/>
    </source>
</evidence>
<dbReference type="InterPro" id="IPR036390">
    <property type="entry name" value="WH_DNA-bd_sf"/>
</dbReference>
<reference evidence="9" key="1">
    <citation type="thesis" date="2020" institute="ProQuest LLC" country="789 East Eisenhower Parkway, Ann Arbor, MI, USA">
        <title>Comparative Genomics and Chromosome Evolution.</title>
        <authorList>
            <person name="Mudd A.B."/>
        </authorList>
    </citation>
    <scope>NUCLEOTIDE SEQUENCE</scope>
    <source>
        <strain evidence="9">HN-11 Male</strain>
        <tissue evidence="9">Kidney and liver</tissue>
    </source>
</reference>
<comment type="caution">
    <text evidence="9">The sequence shown here is derived from an EMBL/GenBank/DDBJ whole genome shotgun (WGS) entry which is preliminary data.</text>
</comment>
<evidence type="ECO:0000313" key="10">
    <source>
        <dbReference type="Proteomes" id="UP000770717"/>
    </source>
</evidence>
<dbReference type="PROSITE" id="PS00601">
    <property type="entry name" value="IRF_1"/>
    <property type="match status" value="1"/>
</dbReference>
<dbReference type="Gene3D" id="2.60.200.10">
    <property type="match status" value="1"/>
</dbReference>
<dbReference type="Pfam" id="PF00605">
    <property type="entry name" value="IRF"/>
    <property type="match status" value="1"/>
</dbReference>
<dbReference type="InterPro" id="IPR001346">
    <property type="entry name" value="Interferon_reg_fact_DNA-bd_dom"/>
</dbReference>
<organism evidence="9 10">
    <name type="scientific">Eleutherodactylus coqui</name>
    <name type="common">Puerto Rican coqui</name>
    <dbReference type="NCBI Taxonomy" id="57060"/>
    <lineage>
        <taxon>Eukaryota</taxon>
        <taxon>Metazoa</taxon>
        <taxon>Chordata</taxon>
        <taxon>Craniata</taxon>
        <taxon>Vertebrata</taxon>
        <taxon>Euteleostomi</taxon>
        <taxon>Amphibia</taxon>
        <taxon>Batrachia</taxon>
        <taxon>Anura</taxon>
        <taxon>Neobatrachia</taxon>
        <taxon>Hyloidea</taxon>
        <taxon>Eleutherodactylidae</taxon>
        <taxon>Eleutherodactylinae</taxon>
        <taxon>Eleutherodactylus</taxon>
        <taxon>Eleutherodactylus</taxon>
    </lineage>
</organism>
<keyword evidence="6" id="KW-0539">Nucleus</keyword>